<dbReference type="PANTHER" id="PTHR33602">
    <property type="entry name" value="REGULATORY PROTEIN RECX FAMILY PROTEIN"/>
    <property type="match status" value="1"/>
</dbReference>
<comment type="function">
    <text evidence="5">Modulates RecA activity.</text>
</comment>
<evidence type="ECO:0000259" key="6">
    <source>
        <dbReference type="Pfam" id="PF21982"/>
    </source>
</evidence>
<evidence type="ECO:0000256" key="4">
    <source>
        <dbReference type="ARBA" id="ARBA00022490"/>
    </source>
</evidence>
<evidence type="ECO:0000256" key="5">
    <source>
        <dbReference type="HAMAP-Rule" id="MF_01114"/>
    </source>
</evidence>
<name>A0ABS1GK03_9AQUI</name>
<protein>
    <recommendedName>
        <fullName evidence="3 5">Regulatory protein RecX</fullName>
    </recommendedName>
</protein>
<evidence type="ECO:0000256" key="1">
    <source>
        <dbReference type="ARBA" id="ARBA00004496"/>
    </source>
</evidence>
<keyword evidence="4 5" id="KW-0963">Cytoplasm</keyword>
<evidence type="ECO:0000313" key="8">
    <source>
        <dbReference type="Proteomes" id="UP000772812"/>
    </source>
</evidence>
<sequence length="136" mass="16044">MEKAKSYALKLLSKKDYFEAEIKQKLSQKGFSKEEIEETVLYLKKHGFIDDDKLLERYREVAVQKGKSSIYLKRKLFSKGIYAELSYEEELKSAINLLENKYRGEKEFYNIVKFLKNRGFSYSVIQEAANKFLNGE</sequence>
<dbReference type="InterPro" id="IPR053926">
    <property type="entry name" value="RecX_HTH_1st"/>
</dbReference>
<evidence type="ECO:0000256" key="2">
    <source>
        <dbReference type="ARBA" id="ARBA00009695"/>
    </source>
</evidence>
<dbReference type="InterPro" id="IPR003783">
    <property type="entry name" value="Regulatory_RecX"/>
</dbReference>
<dbReference type="Gene3D" id="1.10.10.10">
    <property type="entry name" value="Winged helix-like DNA-binding domain superfamily/Winged helix DNA-binding domain"/>
    <property type="match status" value="1"/>
</dbReference>
<comment type="subcellular location">
    <subcellularLocation>
        <location evidence="1 5">Cytoplasm</location>
    </subcellularLocation>
</comment>
<feature type="domain" description="RecX first three-helical" evidence="6">
    <location>
        <begin position="4"/>
        <end position="43"/>
    </location>
</feature>
<reference evidence="7 8" key="1">
    <citation type="journal article" date="2021" name="Syst. Appl. Microbiol.">
        <title>Persephonella atlantica sp. nov.: How to adapt to physico-chemical gradients in high temperature hydrothermal habitats.</title>
        <authorList>
            <person name="Francois D.X."/>
            <person name="Godfroy A."/>
            <person name="Mathien C."/>
            <person name="Aube J."/>
            <person name="Cathalot C."/>
            <person name="Lesongeur F."/>
            <person name="L'Haridon S."/>
            <person name="Philippon X."/>
            <person name="Roussel E.G."/>
        </authorList>
    </citation>
    <scope>NUCLEOTIDE SEQUENCE [LARGE SCALE GENOMIC DNA]</scope>
    <source>
        <strain evidence="7 8">MO1340</strain>
    </source>
</reference>
<dbReference type="PANTHER" id="PTHR33602:SF1">
    <property type="entry name" value="REGULATORY PROTEIN RECX FAMILY PROTEIN"/>
    <property type="match status" value="1"/>
</dbReference>
<dbReference type="EMBL" id="JAACYA010000002">
    <property type="protein sequence ID" value="MBK3333250.1"/>
    <property type="molecule type" value="Genomic_DNA"/>
</dbReference>
<dbReference type="Proteomes" id="UP000772812">
    <property type="component" value="Unassembled WGS sequence"/>
</dbReference>
<proteinExistence type="inferred from homology"/>
<dbReference type="HAMAP" id="MF_01114">
    <property type="entry name" value="RecX"/>
    <property type="match status" value="1"/>
</dbReference>
<evidence type="ECO:0000313" key="7">
    <source>
        <dbReference type="EMBL" id="MBK3333250.1"/>
    </source>
</evidence>
<evidence type="ECO:0000256" key="3">
    <source>
        <dbReference type="ARBA" id="ARBA00018111"/>
    </source>
</evidence>
<accession>A0ABS1GK03</accession>
<keyword evidence="8" id="KW-1185">Reference proteome</keyword>
<organism evidence="7 8">
    <name type="scientific">Persephonella atlantica</name>
    <dbReference type="NCBI Taxonomy" id="2699429"/>
    <lineage>
        <taxon>Bacteria</taxon>
        <taxon>Pseudomonadati</taxon>
        <taxon>Aquificota</taxon>
        <taxon>Aquificia</taxon>
        <taxon>Aquificales</taxon>
        <taxon>Hydrogenothermaceae</taxon>
        <taxon>Persephonella</taxon>
    </lineage>
</organism>
<comment type="caution">
    <text evidence="7">The sequence shown here is derived from an EMBL/GenBank/DDBJ whole genome shotgun (WGS) entry which is preliminary data.</text>
</comment>
<dbReference type="Pfam" id="PF21982">
    <property type="entry name" value="RecX_HTH1"/>
    <property type="match status" value="1"/>
</dbReference>
<dbReference type="InterPro" id="IPR036388">
    <property type="entry name" value="WH-like_DNA-bd_sf"/>
</dbReference>
<comment type="similarity">
    <text evidence="2 5">Belongs to the RecX family.</text>
</comment>
<dbReference type="RefSeq" id="WP_200674768.1">
    <property type="nucleotide sequence ID" value="NZ_JAACYA010000002.1"/>
</dbReference>
<gene>
    <name evidence="5" type="primary">recX</name>
    <name evidence="7" type="ORF">GWK41_09225</name>
</gene>